<dbReference type="RefSeq" id="WP_008045007.1">
    <property type="nucleotide sequence ID" value="NZ_CH724151.1"/>
</dbReference>
<dbReference type="Pfam" id="PF00171">
    <property type="entry name" value="Aldedh"/>
    <property type="match status" value="1"/>
</dbReference>
<dbReference type="HOGENOM" id="CLU_028794_3_0_6"/>
<accession>A4B9T9</accession>
<dbReference type="STRING" id="314283.MED297_20922"/>
<keyword evidence="4" id="KW-1185">Reference proteome</keyword>
<organism evidence="3 4">
    <name type="scientific">Reinekea blandensis MED297</name>
    <dbReference type="NCBI Taxonomy" id="314283"/>
    <lineage>
        <taxon>Bacteria</taxon>
        <taxon>Pseudomonadati</taxon>
        <taxon>Pseudomonadota</taxon>
        <taxon>Gammaproteobacteria</taxon>
        <taxon>Oceanospirillales</taxon>
        <taxon>Saccharospirillaceae</taxon>
        <taxon>Reinekea</taxon>
    </lineage>
</organism>
<dbReference type="PANTHER" id="PTHR11699">
    <property type="entry name" value="ALDEHYDE DEHYDROGENASE-RELATED"/>
    <property type="match status" value="1"/>
</dbReference>
<sequence>MNGLPESVQSAAQTMAGLGEEHILEAGDYLTLQSSPGQMSMALVLSGQLTVFTVDDELQTEQPLRFIGAGQLAEAGLPLFIRAQSSTRLCLIEFSVHQHLVSGRHPDSAGYIALLQHSLFSHIGAVEPNRHDVRSPVVDAMVARSVVAQNSIQTLPEDQIDAMIGDIADAVNRESWNLAEAAILETGMGVVNHRVQKILLGTMEVAASLMGQTGSGALQIESPMVDAMSVPMGVILGLIPVTNPVETLVFKTLISLKSRNAIILSSHRKARQVSDRTVSIIRSVLSRYQVNPDLVQIPSQAPRRELTSLLMSHPDIAFILATGGPGMVRSAYQSGTPSIGVGKGNAPVWVCDDADVKTAAKQIVDSKSFDNGIVCGSENNLIADRSVYDDLRRALEAQGAAVLEAKEVVRLNNAVLEGGKLCGDWMGKGASLICQQAGIERPYPIRLIAVPQSVFDQNSPWLREKLAPIVSLMGVESEAEALSVARRVLALEGRGHTAIVHTQDAERIERYAKACDVCRVLVNSPGTQGCIGACNGLELSWTLGCGTAGGSSTSDNVTYRHLQNTKRIARALPEIDLAQKLA</sequence>
<reference evidence="3 4" key="1">
    <citation type="submission" date="2006-02" db="EMBL/GenBank/DDBJ databases">
        <authorList>
            <person name="Pinhassi J."/>
            <person name="Pedros-Alio C."/>
            <person name="Ferriera S."/>
            <person name="Johnson J."/>
            <person name="Kravitz S."/>
            <person name="Halpern A."/>
            <person name="Remington K."/>
            <person name="Beeson K."/>
            <person name="Tran B."/>
            <person name="Rogers Y.-H."/>
            <person name="Friedman R."/>
            <person name="Venter J.C."/>
        </authorList>
    </citation>
    <scope>NUCLEOTIDE SEQUENCE [LARGE SCALE GENOMIC DNA]</scope>
    <source>
        <strain evidence="3 4">MED297</strain>
    </source>
</reference>
<evidence type="ECO:0000313" key="3">
    <source>
        <dbReference type="EMBL" id="EAR11390.1"/>
    </source>
</evidence>
<dbReference type="InterPro" id="IPR016161">
    <property type="entry name" value="Ald_DH/histidinol_DH"/>
</dbReference>
<proteinExistence type="predicted"/>
<comment type="caution">
    <text evidence="3">The sequence shown here is derived from an EMBL/GenBank/DDBJ whole genome shotgun (WGS) entry which is preliminary data.</text>
</comment>
<name>A4B9T9_9GAMM</name>
<dbReference type="Gene3D" id="3.40.605.10">
    <property type="entry name" value="Aldehyde Dehydrogenase, Chain A, domain 1"/>
    <property type="match status" value="1"/>
</dbReference>
<evidence type="ECO:0000259" key="2">
    <source>
        <dbReference type="Pfam" id="PF00171"/>
    </source>
</evidence>
<dbReference type="Proteomes" id="UP000005953">
    <property type="component" value="Unassembled WGS sequence"/>
</dbReference>
<dbReference type="InterPro" id="IPR016163">
    <property type="entry name" value="Ald_DH_C"/>
</dbReference>
<dbReference type="InterPro" id="IPR018490">
    <property type="entry name" value="cNMP-bd_dom_sf"/>
</dbReference>
<keyword evidence="1" id="KW-0560">Oxidoreductase</keyword>
<gene>
    <name evidence="3" type="ORF">MED297_20922</name>
</gene>
<feature type="domain" description="Aldehyde dehydrogenase" evidence="2">
    <location>
        <begin position="137"/>
        <end position="540"/>
    </location>
</feature>
<dbReference type="EMBL" id="AAOE01000001">
    <property type="protein sequence ID" value="EAR11390.1"/>
    <property type="molecule type" value="Genomic_DNA"/>
</dbReference>
<dbReference type="Gene3D" id="3.40.309.10">
    <property type="entry name" value="Aldehyde Dehydrogenase, Chain A, domain 2"/>
    <property type="match status" value="1"/>
</dbReference>
<dbReference type="SUPFAM" id="SSF51206">
    <property type="entry name" value="cAMP-binding domain-like"/>
    <property type="match status" value="1"/>
</dbReference>
<dbReference type="SUPFAM" id="SSF53720">
    <property type="entry name" value="ALDH-like"/>
    <property type="match status" value="1"/>
</dbReference>
<protein>
    <submittedName>
        <fullName evidence="3">Aldehyde dehydrogenase, putative</fullName>
    </submittedName>
</protein>
<evidence type="ECO:0000256" key="1">
    <source>
        <dbReference type="ARBA" id="ARBA00023002"/>
    </source>
</evidence>
<dbReference type="InterPro" id="IPR015590">
    <property type="entry name" value="Aldehyde_DH_dom"/>
</dbReference>
<dbReference type="GO" id="GO:0016620">
    <property type="term" value="F:oxidoreductase activity, acting on the aldehyde or oxo group of donors, NAD or NADP as acceptor"/>
    <property type="evidence" value="ECO:0007669"/>
    <property type="project" value="InterPro"/>
</dbReference>
<dbReference type="OrthoDB" id="9815791at2"/>
<dbReference type="InterPro" id="IPR016162">
    <property type="entry name" value="Ald_DH_N"/>
</dbReference>
<dbReference type="CDD" id="cd07122">
    <property type="entry name" value="ALDH_F20_ACDH"/>
    <property type="match status" value="1"/>
</dbReference>
<dbReference type="AlphaFoldDB" id="A4B9T9"/>
<evidence type="ECO:0000313" key="4">
    <source>
        <dbReference type="Proteomes" id="UP000005953"/>
    </source>
</evidence>